<name>A0A8E1WK62_9HYPH</name>
<sequence>MNDTLLVNGLVKRLEAAGYTRLATPFKVATVDFEFTAALRGSDGRGLDLILIVDTATGDHGDRDATRVRQRIETLSRALDITQSRYVLTVILAGAMLQGDIEALSATCRVLSVESASLDASGRPINSTVAEALDDQIRVLLPLDLGWDEGDERSSKGDTMTELLAALPRTLDRELVDALVEASIHGDEAVTQALGTRLGDVLTLGTSS</sequence>
<organism evidence="1 2">
    <name type="scientific">Aminobacter carboxidus</name>
    <dbReference type="NCBI Taxonomy" id="376165"/>
    <lineage>
        <taxon>Bacteria</taxon>
        <taxon>Pseudomonadati</taxon>
        <taxon>Pseudomonadota</taxon>
        <taxon>Alphaproteobacteria</taxon>
        <taxon>Hyphomicrobiales</taxon>
        <taxon>Phyllobacteriaceae</taxon>
        <taxon>Aminobacter</taxon>
    </lineage>
</organism>
<dbReference type="RefSeq" id="WP_184772869.1">
    <property type="nucleotide sequence ID" value="NZ_JACHGI010000016.1"/>
</dbReference>
<dbReference type="EMBL" id="JACHGI010000016">
    <property type="protein sequence ID" value="MBB6469468.1"/>
    <property type="molecule type" value="Genomic_DNA"/>
</dbReference>
<gene>
    <name evidence="1" type="ORF">HNQ96_005358</name>
</gene>
<comment type="caution">
    <text evidence="1">The sequence shown here is derived from an EMBL/GenBank/DDBJ whole genome shotgun (WGS) entry which is preliminary data.</text>
</comment>
<evidence type="ECO:0000313" key="2">
    <source>
        <dbReference type="Proteomes" id="UP000532373"/>
    </source>
</evidence>
<protein>
    <submittedName>
        <fullName evidence="1">Uncharacterized protein</fullName>
    </submittedName>
</protein>
<dbReference type="AlphaFoldDB" id="A0A8E1WK62"/>
<dbReference type="Proteomes" id="UP000532373">
    <property type="component" value="Unassembled WGS sequence"/>
</dbReference>
<proteinExistence type="predicted"/>
<reference evidence="1 2" key="1">
    <citation type="submission" date="2020-08" db="EMBL/GenBank/DDBJ databases">
        <title>Genomic Encyclopedia of Type Strains, Phase IV (KMG-IV): sequencing the most valuable type-strain genomes for metagenomic binning, comparative biology and taxonomic classification.</title>
        <authorList>
            <person name="Goeker M."/>
        </authorList>
    </citation>
    <scope>NUCLEOTIDE SEQUENCE [LARGE SCALE GENOMIC DNA]</scope>
    <source>
        <strain evidence="1 2">DSM 17454</strain>
    </source>
</reference>
<evidence type="ECO:0000313" key="1">
    <source>
        <dbReference type="EMBL" id="MBB6469468.1"/>
    </source>
</evidence>
<accession>A0A8E1WK62</accession>